<dbReference type="KEGG" id="vpo:Kpol_1031p25"/>
<dbReference type="eggNOG" id="ENOG502SAAB">
    <property type="taxonomic scope" value="Eukaryota"/>
</dbReference>
<dbReference type="FunCoup" id="A7THV9">
    <property type="interactions" value="17"/>
</dbReference>
<protein>
    <submittedName>
        <fullName evidence="2">Uncharacterized protein</fullName>
    </submittedName>
</protein>
<evidence type="ECO:0000313" key="3">
    <source>
        <dbReference type="Proteomes" id="UP000000267"/>
    </source>
</evidence>
<feature type="compositionally biased region" description="Polar residues" evidence="1">
    <location>
        <begin position="232"/>
        <end position="256"/>
    </location>
</feature>
<gene>
    <name evidence="2" type="ORF">Kpol_1031p25</name>
</gene>
<dbReference type="OMA" id="MIPYAND"/>
<dbReference type="GeneID" id="5546391"/>
<dbReference type="InParanoid" id="A7THV9"/>
<dbReference type="PhylomeDB" id="A7THV9"/>
<dbReference type="Proteomes" id="UP000000267">
    <property type="component" value="Unassembled WGS sequence"/>
</dbReference>
<feature type="region of interest" description="Disordered" evidence="1">
    <location>
        <begin position="41"/>
        <end position="63"/>
    </location>
</feature>
<dbReference type="AlphaFoldDB" id="A7THV9"/>
<dbReference type="EMBL" id="DS480393">
    <property type="protein sequence ID" value="EDO18121.1"/>
    <property type="molecule type" value="Genomic_DNA"/>
</dbReference>
<dbReference type="OrthoDB" id="4035860at2759"/>
<organism evidence="3">
    <name type="scientific">Vanderwaltozyma polyspora (strain ATCC 22028 / DSM 70294 / BCRC 21397 / CBS 2163 / NBRC 10782 / NRRL Y-8283 / UCD 57-17)</name>
    <name type="common">Kluyveromyces polysporus</name>
    <dbReference type="NCBI Taxonomy" id="436907"/>
    <lineage>
        <taxon>Eukaryota</taxon>
        <taxon>Fungi</taxon>
        <taxon>Dikarya</taxon>
        <taxon>Ascomycota</taxon>
        <taxon>Saccharomycotina</taxon>
        <taxon>Saccharomycetes</taxon>
        <taxon>Saccharomycetales</taxon>
        <taxon>Saccharomycetaceae</taxon>
        <taxon>Vanderwaltozyma</taxon>
    </lineage>
</organism>
<reference evidence="2 3" key="1">
    <citation type="journal article" date="2007" name="Proc. Natl. Acad. Sci. U.S.A.">
        <title>Independent sorting-out of thousands of duplicated gene pairs in two yeast species descended from a whole-genome duplication.</title>
        <authorList>
            <person name="Scannell D.R."/>
            <person name="Frank A.C."/>
            <person name="Conant G.C."/>
            <person name="Byrne K.P."/>
            <person name="Woolfit M."/>
            <person name="Wolfe K.H."/>
        </authorList>
    </citation>
    <scope>NUCLEOTIDE SEQUENCE [LARGE SCALE GENOMIC DNA]</scope>
    <source>
        <strain evidence="3">ATCC 22028 / DSM 70294 / BCRC 21397 / CBS 2163 / NBRC 10782 / NRRL Y-8283 / UCD 57-17</strain>
    </source>
</reference>
<evidence type="ECO:0000256" key="1">
    <source>
        <dbReference type="SAM" id="MobiDB-lite"/>
    </source>
</evidence>
<keyword evidence="3" id="KW-1185">Reference proteome</keyword>
<proteinExistence type="predicted"/>
<accession>A7THV9</accession>
<feature type="compositionally biased region" description="Polar residues" evidence="1">
    <location>
        <begin position="41"/>
        <end position="57"/>
    </location>
</feature>
<feature type="region of interest" description="Disordered" evidence="1">
    <location>
        <begin position="218"/>
        <end position="289"/>
    </location>
</feature>
<dbReference type="HOGENOM" id="CLU_083988_0_0_1"/>
<dbReference type="RefSeq" id="XP_001645979.1">
    <property type="nucleotide sequence ID" value="XM_001645929.1"/>
</dbReference>
<evidence type="ECO:0000313" key="2">
    <source>
        <dbReference type="EMBL" id="EDO18121.1"/>
    </source>
</evidence>
<sequence length="289" mass="31210">MSNNNSSLQNQGKKSKLSVWVRKIMQPAKDNNNVPLQSRTTTVLKSSSPTEKVNYQRSSKKDTNYRHSIDIMDSISNDPDSKTISSSLRPMFTSNSNSASTIEKNTTRTTTDTITNAPKITDTSVNANETANTNITTTADENTSINPPAKLSWDEKPKKVKIDLDYNGSSTDNASMQPLVSVCSSSVNSSTFSDVNSIQSTRATVFSSRTLETNSSTMAIPPASILDRTRRSSLATPGNANTGSISGTSNASNHHSGPQPVSRPGSIRHNHLQRNNSGRTVNSIITLKS</sequence>
<feature type="compositionally biased region" description="Polar residues" evidence="1">
    <location>
        <begin position="273"/>
        <end position="289"/>
    </location>
</feature>
<name>A7THV9_VANPO</name>